<feature type="transmembrane region" description="Helical" evidence="6">
    <location>
        <begin position="90"/>
        <end position="113"/>
    </location>
</feature>
<keyword evidence="2" id="KW-1003">Cell membrane</keyword>
<accession>A0ABT0BSY0</accession>
<evidence type="ECO:0000256" key="4">
    <source>
        <dbReference type="ARBA" id="ARBA00022989"/>
    </source>
</evidence>
<feature type="domain" description="Prepilin type IV endopeptidase peptidase" evidence="7">
    <location>
        <begin position="3"/>
        <end position="103"/>
    </location>
</feature>
<gene>
    <name evidence="8" type="ORF">MTR66_15265</name>
</gene>
<feature type="transmembrane region" description="Helical" evidence="6">
    <location>
        <begin position="52"/>
        <end position="70"/>
    </location>
</feature>
<feature type="transmembrane region" description="Helical" evidence="6">
    <location>
        <begin position="28"/>
        <end position="45"/>
    </location>
</feature>
<sequence length="226" mass="23437">MAALAIALLVAAFTDLRRREIDNRLNAAIALAAPLWWLAMGFGWADAGFQIGLAGITFAGACLLFATGQMGGGDVKLLTALALWFTPVSFVQLIVLMAVLGGGASVAMAAFNMERIPGETLRDGLALLAALAWILGACAIVYALVTHRPLADSETIAAAAALLPHAWLLPGVFAAIVLIVAFGLFHIVKRQKSRLPVPYGIAIAAAGLWVLGEQTLPAAQLAAQSG</sequence>
<feature type="transmembrane region" description="Helical" evidence="6">
    <location>
        <begin position="165"/>
        <end position="188"/>
    </location>
</feature>
<evidence type="ECO:0000256" key="2">
    <source>
        <dbReference type="ARBA" id="ARBA00022475"/>
    </source>
</evidence>
<protein>
    <submittedName>
        <fullName evidence="8">Prepilin peptidase</fullName>
        <ecNumber evidence="8">3.4.23.43</ecNumber>
    </submittedName>
</protein>
<dbReference type="Pfam" id="PF01478">
    <property type="entry name" value="Peptidase_A24"/>
    <property type="match status" value="1"/>
</dbReference>
<evidence type="ECO:0000313" key="8">
    <source>
        <dbReference type="EMBL" id="MCJ2188173.1"/>
    </source>
</evidence>
<dbReference type="EMBL" id="JALHLG010000026">
    <property type="protein sequence ID" value="MCJ2188173.1"/>
    <property type="molecule type" value="Genomic_DNA"/>
</dbReference>
<dbReference type="RefSeq" id="WP_243922583.1">
    <property type="nucleotide sequence ID" value="NZ_JALHLG010000026.1"/>
</dbReference>
<dbReference type="PANTHER" id="PTHR36506:SF1">
    <property type="entry name" value="PREFLAGELLIN PEPTIDASE"/>
    <property type="match status" value="1"/>
</dbReference>
<evidence type="ECO:0000256" key="1">
    <source>
        <dbReference type="ARBA" id="ARBA00004651"/>
    </source>
</evidence>
<keyword evidence="8" id="KW-0378">Hydrolase</keyword>
<dbReference type="Proteomes" id="UP001202281">
    <property type="component" value="Unassembled WGS sequence"/>
</dbReference>
<evidence type="ECO:0000259" key="7">
    <source>
        <dbReference type="Pfam" id="PF01478"/>
    </source>
</evidence>
<dbReference type="PANTHER" id="PTHR36506">
    <property type="entry name" value="PREFLAGELLIN PEPTIDASE"/>
    <property type="match status" value="1"/>
</dbReference>
<keyword evidence="3 6" id="KW-0812">Transmembrane</keyword>
<keyword evidence="9" id="KW-1185">Reference proteome</keyword>
<comment type="subcellular location">
    <subcellularLocation>
        <location evidence="1">Cell membrane</location>
        <topology evidence="1">Multi-pass membrane protein</topology>
    </subcellularLocation>
</comment>
<dbReference type="InterPro" id="IPR000045">
    <property type="entry name" value="Prepilin_IV_endopep_pep"/>
</dbReference>
<evidence type="ECO:0000256" key="3">
    <source>
        <dbReference type="ARBA" id="ARBA00022692"/>
    </source>
</evidence>
<proteinExistence type="predicted"/>
<reference evidence="8 9" key="1">
    <citation type="submission" date="2022-04" db="EMBL/GenBank/DDBJ databases">
        <title>Identification of a novel bacterium isolated from mangrove sediments.</title>
        <authorList>
            <person name="Pan X."/>
        </authorList>
    </citation>
    <scope>NUCLEOTIDE SEQUENCE [LARGE SCALE GENOMIC DNA]</scope>
    <source>
        <strain evidence="8 9">B2638</strain>
    </source>
</reference>
<dbReference type="Gene3D" id="1.20.120.1220">
    <property type="match status" value="1"/>
</dbReference>
<evidence type="ECO:0000256" key="5">
    <source>
        <dbReference type="ARBA" id="ARBA00023136"/>
    </source>
</evidence>
<name>A0ABT0BSY0_9SPHN</name>
<feature type="transmembrane region" description="Helical" evidence="6">
    <location>
        <begin position="125"/>
        <end position="145"/>
    </location>
</feature>
<dbReference type="GO" id="GO:0004190">
    <property type="term" value="F:aspartic-type endopeptidase activity"/>
    <property type="evidence" value="ECO:0007669"/>
    <property type="project" value="UniProtKB-EC"/>
</dbReference>
<evidence type="ECO:0000313" key="9">
    <source>
        <dbReference type="Proteomes" id="UP001202281"/>
    </source>
</evidence>
<dbReference type="EC" id="3.4.23.43" evidence="8"/>
<organism evidence="8 9">
    <name type="scientific">Novosphingobium beihaiensis</name>
    <dbReference type="NCBI Taxonomy" id="2930389"/>
    <lineage>
        <taxon>Bacteria</taxon>
        <taxon>Pseudomonadati</taxon>
        <taxon>Pseudomonadota</taxon>
        <taxon>Alphaproteobacteria</taxon>
        <taxon>Sphingomonadales</taxon>
        <taxon>Sphingomonadaceae</taxon>
        <taxon>Novosphingobium</taxon>
    </lineage>
</organism>
<comment type="caution">
    <text evidence="8">The sequence shown here is derived from an EMBL/GenBank/DDBJ whole genome shotgun (WGS) entry which is preliminary data.</text>
</comment>
<keyword evidence="5 6" id="KW-0472">Membrane</keyword>
<dbReference type="InterPro" id="IPR052218">
    <property type="entry name" value="Preflagellin_Peptidase"/>
</dbReference>
<evidence type="ECO:0000256" key="6">
    <source>
        <dbReference type="SAM" id="Phobius"/>
    </source>
</evidence>
<keyword evidence="4 6" id="KW-1133">Transmembrane helix</keyword>
<feature type="transmembrane region" description="Helical" evidence="6">
    <location>
        <begin position="195"/>
        <end position="212"/>
    </location>
</feature>